<dbReference type="STRING" id="582667.SAMN05192568_10753"/>
<feature type="region of interest" description="Disordered" evidence="4">
    <location>
        <begin position="1"/>
        <end position="66"/>
    </location>
</feature>
<protein>
    <submittedName>
        <fullName evidence="6">Transcriptional antiterminator NusG</fullName>
    </submittedName>
</protein>
<keyword evidence="7" id="KW-1185">Reference proteome</keyword>
<gene>
    <name evidence="6" type="ORF">SAMN05192568_10753</name>
</gene>
<sequence>MTQRQRLKQKLERERAHKAFMRRGEILHDERAQRDAADAEKGSDAKPTETPRERHQREQREREAERIAARRAEHELPEGKQWAMVEACAGHAGELCERLRKAGIPFFRPRDDIEQRLATGQVRKIRVALFDRTVFVGIDHRDDLDRLAQRYPWLMERRVYGAMPGLRQDREWAWTVERVERRESGFDIVPVTVPDQEMRVFAEELIGAAPILDDLDRIEIGETVQVVDGPFASFDGVIEETDTARNRYKVSVNIFGRGTPVELERQQFERA</sequence>
<dbReference type="CDD" id="cd06091">
    <property type="entry name" value="KOW_NusG"/>
    <property type="match status" value="1"/>
</dbReference>
<evidence type="ECO:0000313" key="7">
    <source>
        <dbReference type="Proteomes" id="UP000199048"/>
    </source>
</evidence>
<dbReference type="SUPFAM" id="SSF50104">
    <property type="entry name" value="Translation proteins SH3-like domain"/>
    <property type="match status" value="1"/>
</dbReference>
<dbReference type="PROSITE" id="PS01014">
    <property type="entry name" value="NUSG"/>
    <property type="match status" value="1"/>
</dbReference>
<dbReference type="PANTHER" id="PTHR30265">
    <property type="entry name" value="RHO-INTERACTING TRANSCRIPTION TERMINATION FACTOR NUSG"/>
    <property type="match status" value="1"/>
</dbReference>
<keyword evidence="3" id="KW-0804">Transcription</keyword>
<dbReference type="EMBL" id="FOTK01000075">
    <property type="protein sequence ID" value="SFM91262.1"/>
    <property type="molecule type" value="Genomic_DNA"/>
</dbReference>
<dbReference type="InterPro" id="IPR043425">
    <property type="entry name" value="NusG-like"/>
</dbReference>
<dbReference type="OrthoDB" id="7990576at2"/>
<dbReference type="InterPro" id="IPR008991">
    <property type="entry name" value="Translation_prot_SH3-like_sf"/>
</dbReference>
<evidence type="ECO:0000256" key="3">
    <source>
        <dbReference type="ARBA" id="ARBA00023163"/>
    </source>
</evidence>
<accession>A0A1I4UQM2</accession>
<keyword evidence="1" id="KW-0889">Transcription antitermination</keyword>
<evidence type="ECO:0000256" key="1">
    <source>
        <dbReference type="ARBA" id="ARBA00022814"/>
    </source>
</evidence>
<proteinExistence type="predicted"/>
<dbReference type="PANTHER" id="PTHR30265:SF4">
    <property type="entry name" value="KOW MOTIF FAMILY PROTEIN, EXPRESSED"/>
    <property type="match status" value="1"/>
</dbReference>
<name>A0A1I4UQM2_9HYPH</name>
<dbReference type="InterPro" id="IPR014722">
    <property type="entry name" value="Rib_uL2_dom2"/>
</dbReference>
<dbReference type="InterPro" id="IPR001062">
    <property type="entry name" value="Transcrpt_antiterm_NusG"/>
</dbReference>
<evidence type="ECO:0000256" key="2">
    <source>
        <dbReference type="ARBA" id="ARBA00023015"/>
    </source>
</evidence>
<feature type="domain" description="KOW" evidence="5">
    <location>
        <begin position="217"/>
        <end position="244"/>
    </location>
</feature>
<keyword evidence="2" id="KW-0805">Transcription regulation</keyword>
<dbReference type="RefSeq" id="WP_139234308.1">
    <property type="nucleotide sequence ID" value="NZ_FOTK01000075.1"/>
</dbReference>
<feature type="compositionally biased region" description="Basic and acidic residues" evidence="4">
    <location>
        <begin position="9"/>
        <end position="66"/>
    </location>
</feature>
<reference evidence="7" key="1">
    <citation type="submission" date="2016-10" db="EMBL/GenBank/DDBJ databases">
        <authorList>
            <person name="Varghese N."/>
            <person name="Submissions S."/>
        </authorList>
    </citation>
    <scope>NUCLEOTIDE SEQUENCE [LARGE SCALE GENOMIC DNA]</scope>
    <source>
        <strain evidence="7">BL36</strain>
    </source>
</reference>
<dbReference type="InterPro" id="IPR005824">
    <property type="entry name" value="KOW"/>
</dbReference>
<dbReference type="Gene3D" id="2.30.30.30">
    <property type="match status" value="1"/>
</dbReference>
<dbReference type="SMART" id="SM00739">
    <property type="entry name" value="KOW"/>
    <property type="match status" value="1"/>
</dbReference>
<dbReference type="GO" id="GO:0031564">
    <property type="term" value="P:transcription antitermination"/>
    <property type="evidence" value="ECO:0007669"/>
    <property type="project" value="UniProtKB-KW"/>
</dbReference>
<evidence type="ECO:0000259" key="5">
    <source>
        <dbReference type="SMART" id="SM00739"/>
    </source>
</evidence>
<dbReference type="AlphaFoldDB" id="A0A1I4UQM2"/>
<dbReference type="Proteomes" id="UP000199048">
    <property type="component" value="Unassembled WGS sequence"/>
</dbReference>
<organism evidence="6 7">
    <name type="scientific">Methylobacterium pseudosasicola</name>
    <dbReference type="NCBI Taxonomy" id="582667"/>
    <lineage>
        <taxon>Bacteria</taxon>
        <taxon>Pseudomonadati</taxon>
        <taxon>Pseudomonadota</taxon>
        <taxon>Alphaproteobacteria</taxon>
        <taxon>Hyphomicrobiales</taxon>
        <taxon>Methylobacteriaceae</taxon>
        <taxon>Methylobacterium</taxon>
    </lineage>
</organism>
<dbReference type="PRINTS" id="PR00338">
    <property type="entry name" value="NUSGTNSCPFCT"/>
</dbReference>
<evidence type="ECO:0000313" key="6">
    <source>
        <dbReference type="EMBL" id="SFM91262.1"/>
    </source>
</evidence>
<dbReference type="GO" id="GO:0032784">
    <property type="term" value="P:regulation of DNA-templated transcription elongation"/>
    <property type="evidence" value="ECO:0007669"/>
    <property type="project" value="InterPro"/>
</dbReference>
<evidence type="ECO:0000256" key="4">
    <source>
        <dbReference type="SAM" id="MobiDB-lite"/>
    </source>
</evidence>
<dbReference type="InterPro" id="IPR015869">
    <property type="entry name" value="Transcrpt_antiterm_NusG_bac_CS"/>
</dbReference>